<dbReference type="SUPFAM" id="SSF103481">
    <property type="entry name" value="Multidrug resistance efflux transporter EmrE"/>
    <property type="match status" value="1"/>
</dbReference>
<protein>
    <recommendedName>
        <fullName evidence="9">FZ domain-containing protein</fullName>
    </recommendedName>
</protein>
<evidence type="ECO:0000256" key="1">
    <source>
        <dbReference type="ARBA" id="ARBA00004141"/>
    </source>
</evidence>
<comment type="subcellular location">
    <subcellularLocation>
        <location evidence="1">Membrane</location>
        <topology evidence="1">Multi-pass membrane protein</topology>
    </subcellularLocation>
</comment>
<feature type="transmembrane region" description="Helical" evidence="6">
    <location>
        <begin position="416"/>
        <end position="439"/>
    </location>
</feature>
<feature type="transmembrane region" description="Helical" evidence="6">
    <location>
        <begin position="309"/>
        <end position="327"/>
    </location>
</feature>
<keyword evidence="2 6" id="KW-0812">Transmembrane</keyword>
<name>A0A7S2RVY4_9STRA</name>
<feature type="chain" id="PRO_5030504455" description="FZ domain-containing protein" evidence="7">
    <location>
        <begin position="24"/>
        <end position="599"/>
    </location>
</feature>
<feature type="transmembrane region" description="Helical" evidence="6">
    <location>
        <begin position="445"/>
        <end position="469"/>
    </location>
</feature>
<proteinExistence type="predicted"/>
<gene>
    <name evidence="8" type="ORF">QSP1433_LOCUS7516</name>
</gene>
<dbReference type="InterPro" id="IPR036790">
    <property type="entry name" value="Frizzled_dom_sf"/>
</dbReference>
<dbReference type="GO" id="GO:0015095">
    <property type="term" value="F:magnesium ion transmembrane transporter activity"/>
    <property type="evidence" value="ECO:0007669"/>
    <property type="project" value="InterPro"/>
</dbReference>
<keyword evidence="3 6" id="KW-1133">Transmembrane helix</keyword>
<accession>A0A7S2RVY4</accession>
<dbReference type="PANTHER" id="PTHR12570">
    <property type="match status" value="1"/>
</dbReference>
<feature type="transmembrane region" description="Helical" evidence="6">
    <location>
        <begin position="243"/>
        <end position="262"/>
    </location>
</feature>
<keyword evidence="7" id="KW-0732">Signal</keyword>
<evidence type="ECO:0000256" key="4">
    <source>
        <dbReference type="ARBA" id="ARBA00023136"/>
    </source>
</evidence>
<dbReference type="PANTHER" id="PTHR12570:SF9">
    <property type="entry name" value="MAGNESIUM TRANSPORTER NIPA8-RELATED"/>
    <property type="match status" value="1"/>
</dbReference>
<keyword evidence="4 6" id="KW-0472">Membrane</keyword>
<feature type="transmembrane region" description="Helical" evidence="6">
    <location>
        <begin position="390"/>
        <end position="409"/>
    </location>
</feature>
<sequence length="599" mass="65857">MAVVMWTYLCCGLLLLLSPLCEGFVCKKNADGVSNCDVPKGLKLCADVTTYSVCRTEDTWENQEQIAVEKLDKIAHAYGLVINQTDGCYDTIRKFQCASVFSACESIEERALLVCDSECDLVKQACAVSNDNGSSDIISDLYRLDDQALSMICDTGVRPGESKCFDLDYTGPTYYLWAVGLGMAIFFSFCNAIALNLQKLSMNKHGDSVSVLRQPMWIAAFFILLLASIMDFIAFGLAPQSLLAPLAALSLVWNMIAAPCFLKEKLNLQQIVATFIIFAGAVITVVFSNHTSPVYTLDVLVSLYLRTPMIIYTCIVPLFILGHILILEISEHLPPEKREKPMWRRLNMMGYAGTAGTTGGQSILFAKSTVELFKSAISGAPGIGRSAETYLIISGMILCLLIQITYLNGGLSYHEALTIVPVYQAYWIVSGVIGGLVYFDEIRMFTPLMMGMFCFGILTTIGGVCYLAHIGHHKAAPIKHDGDLDDYEDEDELMLEPLDLPDVAFDNYLNMTPRNSAAQVLLDMGVKPNRVGRILGSHPKVRRKQKELLLAEMGVDPSIAAQMLRAGSYRTNDEDTGSFRRSDRGMSVSSVSRSAKSNG</sequence>
<evidence type="ECO:0000256" key="5">
    <source>
        <dbReference type="SAM" id="MobiDB-lite"/>
    </source>
</evidence>
<dbReference type="InterPro" id="IPR037185">
    <property type="entry name" value="EmrE-like"/>
</dbReference>
<dbReference type="SUPFAM" id="SSF63501">
    <property type="entry name" value="Frizzled cysteine-rich domain"/>
    <property type="match status" value="1"/>
</dbReference>
<evidence type="ECO:0000256" key="6">
    <source>
        <dbReference type="SAM" id="Phobius"/>
    </source>
</evidence>
<evidence type="ECO:0000256" key="2">
    <source>
        <dbReference type="ARBA" id="ARBA00022692"/>
    </source>
</evidence>
<feature type="signal peptide" evidence="7">
    <location>
        <begin position="1"/>
        <end position="23"/>
    </location>
</feature>
<feature type="compositionally biased region" description="Basic and acidic residues" evidence="5">
    <location>
        <begin position="571"/>
        <end position="584"/>
    </location>
</feature>
<dbReference type="Gene3D" id="1.10.2000.10">
    <property type="entry name" value="Frizzled cysteine-rich domain"/>
    <property type="match status" value="1"/>
</dbReference>
<reference evidence="8" key="1">
    <citation type="submission" date="2021-01" db="EMBL/GenBank/DDBJ databases">
        <authorList>
            <person name="Corre E."/>
            <person name="Pelletier E."/>
            <person name="Niang G."/>
            <person name="Scheremetjew M."/>
            <person name="Finn R."/>
            <person name="Kale V."/>
            <person name="Holt S."/>
            <person name="Cochrane G."/>
            <person name="Meng A."/>
            <person name="Brown T."/>
            <person name="Cohen L."/>
        </authorList>
    </citation>
    <scope>NUCLEOTIDE SEQUENCE</scope>
    <source>
        <strain evidence="8">NY070348D</strain>
    </source>
</reference>
<feature type="compositionally biased region" description="Low complexity" evidence="5">
    <location>
        <begin position="585"/>
        <end position="599"/>
    </location>
</feature>
<dbReference type="AlphaFoldDB" id="A0A7S2RVY4"/>
<organism evidence="8">
    <name type="scientific">Mucochytrium quahogii</name>
    <dbReference type="NCBI Taxonomy" id="96639"/>
    <lineage>
        <taxon>Eukaryota</taxon>
        <taxon>Sar</taxon>
        <taxon>Stramenopiles</taxon>
        <taxon>Bigyra</taxon>
        <taxon>Labyrinthulomycetes</taxon>
        <taxon>Thraustochytrida</taxon>
        <taxon>Thraustochytriidae</taxon>
        <taxon>Mucochytrium</taxon>
    </lineage>
</organism>
<dbReference type="InterPro" id="IPR008521">
    <property type="entry name" value="Mg_trans_NIPA"/>
</dbReference>
<feature type="transmembrane region" description="Helical" evidence="6">
    <location>
        <begin position="271"/>
        <end position="289"/>
    </location>
</feature>
<evidence type="ECO:0008006" key="9">
    <source>
        <dbReference type="Google" id="ProtNLM"/>
    </source>
</evidence>
<feature type="transmembrane region" description="Helical" evidence="6">
    <location>
        <begin position="174"/>
        <end position="195"/>
    </location>
</feature>
<dbReference type="EMBL" id="HBHK01011940">
    <property type="protein sequence ID" value="CAD9681997.1"/>
    <property type="molecule type" value="Transcribed_RNA"/>
</dbReference>
<feature type="transmembrane region" description="Helical" evidence="6">
    <location>
        <begin position="216"/>
        <end position="237"/>
    </location>
</feature>
<feature type="region of interest" description="Disordered" evidence="5">
    <location>
        <begin position="566"/>
        <end position="599"/>
    </location>
</feature>
<evidence type="ECO:0000313" key="8">
    <source>
        <dbReference type="EMBL" id="CAD9681997.1"/>
    </source>
</evidence>
<dbReference type="Pfam" id="PF05653">
    <property type="entry name" value="Mg_trans_NIPA"/>
    <property type="match status" value="1"/>
</dbReference>
<dbReference type="GO" id="GO:0016020">
    <property type="term" value="C:membrane"/>
    <property type="evidence" value="ECO:0007669"/>
    <property type="project" value="UniProtKB-SubCell"/>
</dbReference>
<evidence type="ECO:0000256" key="3">
    <source>
        <dbReference type="ARBA" id="ARBA00022989"/>
    </source>
</evidence>
<evidence type="ECO:0000256" key="7">
    <source>
        <dbReference type="SAM" id="SignalP"/>
    </source>
</evidence>
<feature type="transmembrane region" description="Helical" evidence="6">
    <location>
        <begin position="348"/>
        <end position="370"/>
    </location>
</feature>